<sequence>MVLHIPNDIQQLKKRSVERGLDNGENLWRRMLFVVLDFLTLFVKTHSKSPQIS</sequence>
<dbReference type="Proteomes" id="UP000076858">
    <property type="component" value="Unassembled WGS sequence"/>
</dbReference>
<comment type="caution">
    <text evidence="1">The sequence shown here is derived from an EMBL/GenBank/DDBJ whole genome shotgun (WGS) entry which is preliminary data.</text>
</comment>
<dbReference type="AlphaFoldDB" id="A0A164WHH6"/>
<accession>A0A164WHH6</accession>
<proteinExistence type="predicted"/>
<keyword evidence="2" id="KW-1185">Reference proteome</keyword>
<protein>
    <submittedName>
        <fullName evidence="1">Uncharacterized protein</fullName>
    </submittedName>
</protein>
<evidence type="ECO:0000313" key="1">
    <source>
        <dbReference type="EMBL" id="KZS13267.1"/>
    </source>
</evidence>
<evidence type="ECO:0000313" key="2">
    <source>
        <dbReference type="Proteomes" id="UP000076858"/>
    </source>
</evidence>
<organism evidence="1 2">
    <name type="scientific">Daphnia magna</name>
    <dbReference type="NCBI Taxonomy" id="35525"/>
    <lineage>
        <taxon>Eukaryota</taxon>
        <taxon>Metazoa</taxon>
        <taxon>Ecdysozoa</taxon>
        <taxon>Arthropoda</taxon>
        <taxon>Crustacea</taxon>
        <taxon>Branchiopoda</taxon>
        <taxon>Diplostraca</taxon>
        <taxon>Cladocera</taxon>
        <taxon>Anomopoda</taxon>
        <taxon>Daphniidae</taxon>
        <taxon>Daphnia</taxon>
    </lineage>
</organism>
<reference evidence="1 2" key="1">
    <citation type="submission" date="2016-03" db="EMBL/GenBank/DDBJ databases">
        <title>EvidentialGene: Evidence-directed Construction of Genes on Genomes.</title>
        <authorList>
            <person name="Gilbert D.G."/>
            <person name="Choi J.-H."/>
            <person name="Mockaitis K."/>
            <person name="Colbourne J."/>
            <person name="Pfrender M."/>
        </authorList>
    </citation>
    <scope>NUCLEOTIDE SEQUENCE [LARGE SCALE GENOMIC DNA]</scope>
    <source>
        <strain evidence="1 2">Xinb3</strain>
        <tissue evidence="1">Complete organism</tissue>
    </source>
</reference>
<gene>
    <name evidence="1" type="ORF">APZ42_021759</name>
</gene>
<dbReference type="EMBL" id="LRGB01001253">
    <property type="protein sequence ID" value="KZS13267.1"/>
    <property type="molecule type" value="Genomic_DNA"/>
</dbReference>
<name>A0A164WHH6_9CRUS</name>